<dbReference type="AlphaFoldDB" id="A0A176YGN0"/>
<protein>
    <submittedName>
        <fullName evidence="3">Uncharacterized protein</fullName>
    </submittedName>
</protein>
<dbReference type="STRING" id="1505087.AYJ54_02545"/>
<feature type="compositionally biased region" description="Basic and acidic residues" evidence="1">
    <location>
        <begin position="389"/>
        <end position="400"/>
    </location>
</feature>
<evidence type="ECO:0000256" key="1">
    <source>
        <dbReference type="SAM" id="MobiDB-lite"/>
    </source>
</evidence>
<feature type="transmembrane region" description="Helical" evidence="2">
    <location>
        <begin position="18"/>
        <end position="38"/>
    </location>
</feature>
<comment type="caution">
    <text evidence="3">The sequence shown here is derived from an EMBL/GenBank/DDBJ whole genome shotgun (WGS) entry which is preliminary data.</text>
</comment>
<feature type="transmembrane region" description="Helical" evidence="2">
    <location>
        <begin position="351"/>
        <end position="372"/>
    </location>
</feature>
<proteinExistence type="predicted"/>
<feature type="transmembrane region" description="Helical" evidence="2">
    <location>
        <begin position="96"/>
        <end position="117"/>
    </location>
</feature>
<feature type="transmembrane region" description="Helical" evidence="2">
    <location>
        <begin position="45"/>
        <end position="63"/>
    </location>
</feature>
<keyword evidence="2" id="KW-0472">Membrane</keyword>
<feature type="region of interest" description="Disordered" evidence="1">
    <location>
        <begin position="376"/>
        <end position="410"/>
    </location>
</feature>
<evidence type="ECO:0000256" key="2">
    <source>
        <dbReference type="SAM" id="Phobius"/>
    </source>
</evidence>
<keyword evidence="2" id="KW-0812">Transmembrane</keyword>
<reference evidence="3 4" key="1">
    <citation type="submission" date="2016-03" db="EMBL/GenBank/DDBJ databases">
        <title>Draft Genome Sequence of the Strain BR 10245 (Bradyrhizobium sp.) isolated from nodules of Centrolobium paraense.</title>
        <authorList>
            <person name="Simoes-Araujo J.L.Sr."/>
            <person name="Barauna A.C."/>
            <person name="Silva K."/>
            <person name="Zilli J.E."/>
        </authorList>
    </citation>
    <scope>NUCLEOTIDE SEQUENCE [LARGE SCALE GENOMIC DNA]</scope>
    <source>
        <strain evidence="3 4">BR 10245</strain>
    </source>
</reference>
<dbReference type="EMBL" id="LUUB01000079">
    <property type="protein sequence ID" value="OAF05791.1"/>
    <property type="molecule type" value="Genomic_DNA"/>
</dbReference>
<keyword evidence="4" id="KW-1185">Reference proteome</keyword>
<organism evidence="3 4">
    <name type="scientific">Bradyrhizobium centrolobii</name>
    <dbReference type="NCBI Taxonomy" id="1505087"/>
    <lineage>
        <taxon>Bacteria</taxon>
        <taxon>Pseudomonadati</taxon>
        <taxon>Pseudomonadota</taxon>
        <taxon>Alphaproteobacteria</taxon>
        <taxon>Hyphomicrobiales</taxon>
        <taxon>Nitrobacteraceae</taxon>
        <taxon>Bradyrhizobium</taxon>
    </lineage>
</organism>
<evidence type="ECO:0000313" key="4">
    <source>
        <dbReference type="Proteomes" id="UP000076959"/>
    </source>
</evidence>
<sequence>MAVVFVVPALPLSQPLRWLAISALAVVQGIVLLAYGVAFGDVARLALRLKWLFVFLIGVYALLPPANPSERDVLVDWHIPGLGWALSINLSGLEHAGLMCLQIITVLLTSAVVRLTGRGRDLIDGLQAFRLPPLFVHALDRTLALLEGTQRRGRGARRARDRASRSESFAVLRQFLRGDVGAFADTIRANIALAEGQAGSDPDARVGDGFAHDVAVITGIALCMASLKMLKILPGLPFASGHKTFLLFPLYVVAARLTRSRWGATAAGSIMGVIGFLQGDGRFGALEILKHIAPGVVIDLGEPLVRRWPSWALGYCVLGFFAAIARTATEFAVVLLLGARAEIYLFPAVKLVPNLIAGVLSGFAAVVVLRVVEAQKSSPTSEAGPSSRALHEAASRRADEDLGGGRSESS</sequence>
<name>A0A176YGN0_9BRAD</name>
<keyword evidence="2" id="KW-1133">Transmembrane helix</keyword>
<gene>
    <name evidence="3" type="ORF">AYJ54_02545</name>
</gene>
<accession>A0A176YGN0</accession>
<evidence type="ECO:0000313" key="3">
    <source>
        <dbReference type="EMBL" id="OAF05791.1"/>
    </source>
</evidence>
<dbReference type="Proteomes" id="UP000076959">
    <property type="component" value="Unassembled WGS sequence"/>
</dbReference>
<feature type="transmembrane region" description="Helical" evidence="2">
    <location>
        <begin position="312"/>
        <end position="339"/>
    </location>
</feature>